<dbReference type="Gene3D" id="3.40.50.300">
    <property type="entry name" value="P-loop containing nucleotide triphosphate hydrolases"/>
    <property type="match status" value="1"/>
</dbReference>
<protein>
    <submittedName>
        <fullName evidence="3">Dynamin family protein</fullName>
    </submittedName>
</protein>
<dbReference type="STRING" id="392333.SAMN05660860_02642"/>
<dbReference type="Pfam" id="PF00350">
    <property type="entry name" value="Dynamin_N"/>
    <property type="match status" value="1"/>
</dbReference>
<gene>
    <name evidence="3" type="ORF">SAMN05660860_02642</name>
</gene>
<dbReference type="CDD" id="cd09912">
    <property type="entry name" value="DLP_2"/>
    <property type="match status" value="1"/>
</dbReference>
<dbReference type="EMBL" id="FNGU01000006">
    <property type="protein sequence ID" value="SDM48592.1"/>
    <property type="molecule type" value="Genomic_DNA"/>
</dbReference>
<dbReference type="PANTHER" id="PTHR43681">
    <property type="entry name" value="TRANSMEMBRANE GTPASE FZO"/>
    <property type="match status" value="1"/>
</dbReference>
<dbReference type="PANTHER" id="PTHR43681:SF1">
    <property type="entry name" value="SARCALUMENIN"/>
    <property type="match status" value="1"/>
</dbReference>
<keyword evidence="1" id="KW-0175">Coiled coil</keyword>
<dbReference type="InterPro" id="IPR027417">
    <property type="entry name" value="P-loop_NTPase"/>
</dbReference>
<dbReference type="InterPro" id="IPR045063">
    <property type="entry name" value="Dynamin_N"/>
</dbReference>
<sequence>MNESSATTTHKQALPLPEILERARDCLSDLGVAYEAPHRDLDMLQQRLAEGRFHLAVMGQFKRGKSTLLNALLGEDLLPTDILPATSIPTYILAGDAVQVRVYFSGGEPARDFLPTAEVPLSRVLADYVSEQGNPHNHRGVSRVEIFHPASLLRQGVVLIDTPGIGSTLKHNTEITHQTLPRCDAALFLVSPDPPLTETELEFLGQVRALLPRIFYLFNKIDYLDSRELQASLEFLRENLQRAQPGGEAPRIFPISARQALDARLRGDDAARRSSGLAEVEENLIDFLRREKMQVLQAALKRQTSDIFSDAIMKLQVTLSALHLPQEELQQRLDQFKQTLPEIEREQLAASDILAGDLKRLVTHLNEELSRLREQALKEIAPAVETYLDSLEDPEEMERLVRSTLERAIPKFFSPALQSVGARTRGEAIKILTLHQQRSNKLIEQVRRSAADIFAVPYQAPAGEGAYIAFSPPSTWNTQVMISDLDPLGQRLSRKLLSKRFRRNRTVKRLRRQYQGLIGQNIEQISWALRQSLDESFRRYDADLREQLSKTVGAAQDAVRIAMDRKRALRHETAAEEVQLNKHLEHLLALRESLG</sequence>
<dbReference type="RefSeq" id="WP_052446362.1">
    <property type="nucleotide sequence ID" value="NZ_FNGU01000006.1"/>
</dbReference>
<evidence type="ECO:0000313" key="4">
    <source>
        <dbReference type="Proteomes" id="UP000182146"/>
    </source>
</evidence>
<dbReference type="SUPFAM" id="SSF52540">
    <property type="entry name" value="P-loop containing nucleoside triphosphate hydrolases"/>
    <property type="match status" value="1"/>
</dbReference>
<dbReference type="InterPro" id="IPR051943">
    <property type="entry name" value="TRAFAC_Dynamin-like_GTPase"/>
</dbReference>
<dbReference type="AlphaFoldDB" id="A0A1G9TLQ2"/>
<organism evidence="3 4">
    <name type="scientific">Geoalkalibacter ferrihydriticus</name>
    <dbReference type="NCBI Taxonomy" id="392333"/>
    <lineage>
        <taxon>Bacteria</taxon>
        <taxon>Pseudomonadati</taxon>
        <taxon>Thermodesulfobacteriota</taxon>
        <taxon>Desulfuromonadia</taxon>
        <taxon>Desulfuromonadales</taxon>
        <taxon>Geoalkalibacteraceae</taxon>
        <taxon>Geoalkalibacter</taxon>
    </lineage>
</organism>
<dbReference type="Proteomes" id="UP000182146">
    <property type="component" value="Unassembled WGS sequence"/>
</dbReference>
<reference evidence="3 4" key="1">
    <citation type="submission" date="2016-10" db="EMBL/GenBank/DDBJ databases">
        <authorList>
            <person name="de Groot N.N."/>
        </authorList>
    </citation>
    <scope>NUCLEOTIDE SEQUENCE [LARGE SCALE GENOMIC DNA]</scope>
    <source>
        <strain evidence="3 4">DSM 17813</strain>
    </source>
</reference>
<evidence type="ECO:0000259" key="2">
    <source>
        <dbReference type="Pfam" id="PF00350"/>
    </source>
</evidence>
<accession>A0A1G9TLQ2</accession>
<feature type="domain" description="Dynamin N-terminal" evidence="2">
    <location>
        <begin position="55"/>
        <end position="206"/>
    </location>
</feature>
<dbReference type="OrthoDB" id="9802035at2"/>
<evidence type="ECO:0000313" key="3">
    <source>
        <dbReference type="EMBL" id="SDM48592.1"/>
    </source>
</evidence>
<proteinExistence type="predicted"/>
<evidence type="ECO:0000256" key="1">
    <source>
        <dbReference type="SAM" id="Coils"/>
    </source>
</evidence>
<feature type="coiled-coil region" evidence="1">
    <location>
        <begin position="326"/>
        <end position="375"/>
    </location>
</feature>
<name>A0A1G9TLQ2_9BACT</name>